<proteinExistence type="predicted"/>
<protein>
    <submittedName>
        <fullName evidence="2">Uncharacterized protein</fullName>
    </submittedName>
</protein>
<keyword evidence="1" id="KW-0732">Signal</keyword>
<dbReference type="KEGG" id="tth:TT_C0662"/>
<accession>Q72JV6</accession>
<name>Q72JV6_THET2</name>
<evidence type="ECO:0000256" key="1">
    <source>
        <dbReference type="SAM" id="SignalP"/>
    </source>
</evidence>
<gene>
    <name evidence="2" type="ordered locus">TT_C0662</name>
</gene>
<feature type="chain" id="PRO_5004284005" evidence="1">
    <location>
        <begin position="19"/>
        <end position="132"/>
    </location>
</feature>
<dbReference type="EMBL" id="AE017221">
    <property type="protein sequence ID" value="AAS81010.1"/>
    <property type="molecule type" value="Genomic_DNA"/>
</dbReference>
<dbReference type="RefSeq" id="WP_011173106.1">
    <property type="nucleotide sequence ID" value="NC_005835.1"/>
</dbReference>
<organism evidence="2 3">
    <name type="scientific">Thermus thermophilus (strain ATCC BAA-163 / DSM 7039 / HB27)</name>
    <dbReference type="NCBI Taxonomy" id="262724"/>
    <lineage>
        <taxon>Bacteria</taxon>
        <taxon>Thermotogati</taxon>
        <taxon>Deinococcota</taxon>
        <taxon>Deinococci</taxon>
        <taxon>Thermales</taxon>
        <taxon>Thermaceae</taxon>
        <taxon>Thermus</taxon>
    </lineage>
</organism>
<dbReference type="Proteomes" id="UP000000592">
    <property type="component" value="Chromosome"/>
</dbReference>
<feature type="signal peptide" evidence="1">
    <location>
        <begin position="1"/>
        <end position="18"/>
    </location>
</feature>
<dbReference type="HOGENOM" id="CLU_1916109_0_0_0"/>
<reference evidence="2 3" key="1">
    <citation type="journal article" date="2004" name="Nat. Biotechnol.">
        <title>The genome sequence of the extreme thermophile Thermus thermophilus.</title>
        <authorList>
            <person name="Henne A."/>
            <person name="Brueggemann H."/>
            <person name="Raasch C."/>
            <person name="Wiezer A."/>
            <person name="Hartsch T."/>
            <person name="Liesegang H."/>
            <person name="Johann A."/>
            <person name="Lienard T."/>
            <person name="Gohl O."/>
            <person name="Martinez-Arias R."/>
            <person name="Jacobi C."/>
            <person name="Starkuviene V."/>
            <person name="Schlenczeck S."/>
            <person name="Dencker S."/>
            <person name="Huber R."/>
            <person name="Klenk H.-P."/>
            <person name="Overbeek R."/>
            <person name="Kramer W."/>
            <person name="Merkl R."/>
            <person name="Gottschalk G."/>
            <person name="Fritz H.-J."/>
        </authorList>
    </citation>
    <scope>NUCLEOTIDE SEQUENCE [LARGE SCALE GENOMIC DNA]</scope>
    <source>
        <strain evidence="3">ATCC BAA-163 / DSM 7039 / HB27</strain>
    </source>
</reference>
<dbReference type="AlphaFoldDB" id="Q72JV6"/>
<sequence>MRRTKLLLVFLLALAASAASSPLLGVEIPGERADILRSVALKFALLRVTEGLGFDCLPGTEEVYVLPKRLTAAEVEGFEKSLKDAGWEVEREDVGTTRVWLLQRWAFGKRASLVVVEGADGEKVFLGVCRPL</sequence>
<evidence type="ECO:0000313" key="3">
    <source>
        <dbReference type="Proteomes" id="UP000000592"/>
    </source>
</evidence>
<evidence type="ECO:0000313" key="2">
    <source>
        <dbReference type="EMBL" id="AAS81010.1"/>
    </source>
</evidence>